<dbReference type="InterPro" id="IPR040072">
    <property type="entry name" value="Methyltransferase_A"/>
</dbReference>
<evidence type="ECO:0000256" key="6">
    <source>
        <dbReference type="ARBA" id="ARBA00022603"/>
    </source>
</evidence>
<keyword evidence="8" id="KW-0949">S-adenosyl-L-methionine</keyword>
<dbReference type="Proteomes" id="UP000272833">
    <property type="component" value="Unassembled WGS sequence"/>
</dbReference>
<evidence type="ECO:0000259" key="13">
    <source>
        <dbReference type="PROSITE" id="PS51918"/>
    </source>
</evidence>
<dbReference type="InterPro" id="IPR013785">
    <property type="entry name" value="Aldolase_TIM"/>
</dbReference>
<dbReference type="SUPFAM" id="SSF102114">
    <property type="entry name" value="Radical SAM enzymes"/>
    <property type="match status" value="1"/>
</dbReference>
<dbReference type="NCBIfam" id="NF011034">
    <property type="entry name" value="PRK14464.1"/>
    <property type="match status" value="1"/>
</dbReference>
<proteinExistence type="inferred from homology"/>
<evidence type="ECO:0000256" key="8">
    <source>
        <dbReference type="ARBA" id="ARBA00022691"/>
    </source>
</evidence>
<dbReference type="SFLD" id="SFLDG01062">
    <property type="entry name" value="methyltransferase_(Class_A)"/>
    <property type="match status" value="1"/>
</dbReference>
<dbReference type="InterPro" id="IPR004383">
    <property type="entry name" value="rRNA_lsu_MTrfase_RlmN/Cfr"/>
</dbReference>
<keyword evidence="6 14" id="KW-0489">Methyltransferase</keyword>
<dbReference type="GO" id="GO:0051539">
    <property type="term" value="F:4 iron, 4 sulfur cluster binding"/>
    <property type="evidence" value="ECO:0007669"/>
    <property type="project" value="UniProtKB-KW"/>
</dbReference>
<dbReference type="GO" id="GO:0008173">
    <property type="term" value="F:RNA methyltransferase activity"/>
    <property type="evidence" value="ECO:0007669"/>
    <property type="project" value="InterPro"/>
</dbReference>
<dbReference type="GO" id="GO:0070475">
    <property type="term" value="P:rRNA base methylation"/>
    <property type="evidence" value="ECO:0007669"/>
    <property type="project" value="TreeGrafter"/>
</dbReference>
<feature type="domain" description="Radical SAM core" evidence="13">
    <location>
        <begin position="94"/>
        <end position="320"/>
    </location>
</feature>
<dbReference type="Gene3D" id="3.20.20.70">
    <property type="entry name" value="Aldolase class I"/>
    <property type="match status" value="1"/>
</dbReference>
<comment type="similarity">
    <text evidence="3">Belongs to the radical SAM superfamily. RlmN family.</text>
</comment>
<keyword evidence="4" id="KW-0004">4Fe-4S</keyword>
<dbReference type="GO" id="GO:0005737">
    <property type="term" value="C:cytoplasm"/>
    <property type="evidence" value="ECO:0007669"/>
    <property type="project" value="UniProtKB-SubCell"/>
</dbReference>
<sequence length="346" mass="38396">MQLTELNQRLADLGAKPQHIGRITRAWLQGKPLDTGTKHQKTENFLPLTVREGLPAIASELDALARLRSEHPGVDGSARLLVELADKQMVESVLLPRDGLCISSQVGCAVACVFCMTGKSGLLRQLSSAEMVAQVALGRRFRPVKKVVFMGMGEPAHNLDNVLEAIDLLGTEGGIGQRNLVFSTVGDPRVFERLPKQRVRPALALSLHTTDAELRQRLLPKAPRIDPEELVELGEAYARTIDYPIQYQWTLLKGINDSQEEMDNILRLFKGKFAVLNLIPYNSLEADDYQRPDGERIVEMVRYLHSRGVLTKVRNSAGQDVDGGCGQLRARAVDVVNTSRLHRKRG</sequence>
<evidence type="ECO:0000313" key="14">
    <source>
        <dbReference type="EMBL" id="RRW33522.1"/>
    </source>
</evidence>
<evidence type="ECO:0000313" key="15">
    <source>
        <dbReference type="Proteomes" id="UP000272833"/>
    </source>
</evidence>
<evidence type="ECO:0000256" key="1">
    <source>
        <dbReference type="ARBA" id="ARBA00001966"/>
    </source>
</evidence>
<keyword evidence="9" id="KW-0479">Metal-binding</keyword>
<accession>A0A427HFV6</accession>
<dbReference type="PIRSF" id="PIRSF006004">
    <property type="entry name" value="CHP00048"/>
    <property type="match status" value="1"/>
</dbReference>
<dbReference type="Pfam" id="PF04055">
    <property type="entry name" value="Radical_SAM"/>
    <property type="match status" value="1"/>
</dbReference>
<evidence type="ECO:0000256" key="10">
    <source>
        <dbReference type="ARBA" id="ARBA00023004"/>
    </source>
</evidence>
<evidence type="ECO:0000256" key="4">
    <source>
        <dbReference type="ARBA" id="ARBA00022485"/>
    </source>
</evidence>
<dbReference type="PANTHER" id="PTHR30544">
    <property type="entry name" value="23S RRNA METHYLTRANSFERASE"/>
    <property type="match status" value="1"/>
</dbReference>
<evidence type="ECO:0000256" key="5">
    <source>
        <dbReference type="ARBA" id="ARBA00022490"/>
    </source>
</evidence>
<organism evidence="14 15">
    <name type="scientific">Ectopseudomonas oleovorans</name>
    <name type="common">Pseudomonas oleovorans</name>
    <dbReference type="NCBI Taxonomy" id="301"/>
    <lineage>
        <taxon>Bacteria</taxon>
        <taxon>Pseudomonadati</taxon>
        <taxon>Pseudomonadota</taxon>
        <taxon>Gammaproteobacteria</taxon>
        <taxon>Pseudomonadales</taxon>
        <taxon>Pseudomonadaceae</taxon>
        <taxon>Ectopseudomonas</taxon>
    </lineage>
</organism>
<evidence type="ECO:0000256" key="3">
    <source>
        <dbReference type="ARBA" id="ARBA00007544"/>
    </source>
</evidence>
<comment type="caution">
    <text evidence="14">The sequence shown here is derived from an EMBL/GenBank/DDBJ whole genome shotgun (WGS) entry which is preliminary data.</text>
</comment>
<evidence type="ECO:0000256" key="9">
    <source>
        <dbReference type="ARBA" id="ARBA00022723"/>
    </source>
</evidence>
<dbReference type="RefSeq" id="WP_125874596.1">
    <property type="nucleotide sequence ID" value="NZ_RHRS01000039.1"/>
</dbReference>
<evidence type="ECO:0000256" key="11">
    <source>
        <dbReference type="ARBA" id="ARBA00023014"/>
    </source>
</evidence>
<comment type="cofactor">
    <cofactor evidence="1">
        <name>[4Fe-4S] cluster</name>
        <dbReference type="ChEBI" id="CHEBI:49883"/>
    </cofactor>
</comment>
<keyword evidence="7 14" id="KW-0808">Transferase</keyword>
<name>A0A427HFV6_ECTOL</name>
<evidence type="ECO:0000256" key="7">
    <source>
        <dbReference type="ARBA" id="ARBA00022679"/>
    </source>
</evidence>
<dbReference type="SFLD" id="SFLDF00275">
    <property type="entry name" value="adenosine_C2_methyltransferase"/>
    <property type="match status" value="1"/>
</dbReference>
<dbReference type="GO" id="GO:0046872">
    <property type="term" value="F:metal ion binding"/>
    <property type="evidence" value="ECO:0007669"/>
    <property type="project" value="UniProtKB-KW"/>
</dbReference>
<evidence type="ECO:0000256" key="2">
    <source>
        <dbReference type="ARBA" id="ARBA00004496"/>
    </source>
</evidence>
<dbReference type="PANTHER" id="PTHR30544:SF5">
    <property type="entry name" value="RADICAL SAM CORE DOMAIN-CONTAINING PROTEIN"/>
    <property type="match status" value="1"/>
</dbReference>
<keyword evidence="11" id="KW-0411">Iron-sulfur</keyword>
<protein>
    <submittedName>
        <fullName evidence="14">RNA methyltransferase</fullName>
    </submittedName>
</protein>
<dbReference type="GO" id="GO:0030488">
    <property type="term" value="P:tRNA methylation"/>
    <property type="evidence" value="ECO:0007669"/>
    <property type="project" value="TreeGrafter"/>
</dbReference>
<reference evidence="14 15" key="1">
    <citation type="submission" date="2018-10" db="EMBL/GenBank/DDBJ databases">
        <title>Transmission dynamics of multidrug resistant bacteria on intensive care unit surfaces.</title>
        <authorList>
            <person name="D'Souza A.W."/>
            <person name="Potter R.F."/>
            <person name="Wallace M."/>
            <person name="Shupe A."/>
            <person name="Patel S."/>
            <person name="Sun S."/>
            <person name="Gul D."/>
            <person name="Kwon J.H."/>
            <person name="Andleeb S."/>
            <person name="Burnham C.-A.D."/>
            <person name="Dantas G."/>
        </authorList>
    </citation>
    <scope>NUCLEOTIDE SEQUENCE [LARGE SCALE GENOMIC DNA]</scope>
    <source>
        <strain evidence="14 15">PO_271</strain>
    </source>
</reference>
<keyword evidence="12" id="KW-1015">Disulfide bond</keyword>
<dbReference type="PROSITE" id="PS51918">
    <property type="entry name" value="RADICAL_SAM"/>
    <property type="match status" value="1"/>
</dbReference>
<gene>
    <name evidence="14" type="ORF">EGJ44_15065</name>
</gene>
<evidence type="ECO:0000256" key="12">
    <source>
        <dbReference type="ARBA" id="ARBA00023157"/>
    </source>
</evidence>
<keyword evidence="10" id="KW-0408">Iron</keyword>
<dbReference type="InterPro" id="IPR058240">
    <property type="entry name" value="rSAM_sf"/>
</dbReference>
<dbReference type="AlphaFoldDB" id="A0A427HFV6"/>
<comment type="subcellular location">
    <subcellularLocation>
        <location evidence="2">Cytoplasm</location>
    </subcellularLocation>
</comment>
<dbReference type="SFLD" id="SFLDS00029">
    <property type="entry name" value="Radical_SAM"/>
    <property type="match status" value="1"/>
</dbReference>
<dbReference type="InterPro" id="IPR007197">
    <property type="entry name" value="rSAM"/>
</dbReference>
<keyword evidence="5" id="KW-0963">Cytoplasm</keyword>
<dbReference type="EMBL" id="RHRS01000039">
    <property type="protein sequence ID" value="RRW33522.1"/>
    <property type="molecule type" value="Genomic_DNA"/>
</dbReference>